<feature type="region of interest" description="Disordered" evidence="1">
    <location>
        <begin position="1"/>
        <end position="28"/>
    </location>
</feature>
<dbReference type="Proteomes" id="UP001345219">
    <property type="component" value="Chromosome 1"/>
</dbReference>
<dbReference type="AlphaFoldDB" id="A0AAN7GI49"/>
<organism evidence="2 3">
    <name type="scientific">Trapa incisa</name>
    <dbReference type="NCBI Taxonomy" id="236973"/>
    <lineage>
        <taxon>Eukaryota</taxon>
        <taxon>Viridiplantae</taxon>
        <taxon>Streptophyta</taxon>
        <taxon>Embryophyta</taxon>
        <taxon>Tracheophyta</taxon>
        <taxon>Spermatophyta</taxon>
        <taxon>Magnoliopsida</taxon>
        <taxon>eudicotyledons</taxon>
        <taxon>Gunneridae</taxon>
        <taxon>Pentapetalae</taxon>
        <taxon>rosids</taxon>
        <taxon>malvids</taxon>
        <taxon>Myrtales</taxon>
        <taxon>Lythraceae</taxon>
        <taxon>Trapa</taxon>
    </lineage>
</organism>
<evidence type="ECO:0000313" key="3">
    <source>
        <dbReference type="Proteomes" id="UP001345219"/>
    </source>
</evidence>
<reference evidence="2 3" key="1">
    <citation type="journal article" date="2023" name="Hortic Res">
        <title>Pangenome of water caltrop reveals structural variations and asymmetric subgenome divergence after allopolyploidization.</title>
        <authorList>
            <person name="Zhang X."/>
            <person name="Chen Y."/>
            <person name="Wang L."/>
            <person name="Yuan Y."/>
            <person name="Fang M."/>
            <person name="Shi L."/>
            <person name="Lu R."/>
            <person name="Comes H.P."/>
            <person name="Ma Y."/>
            <person name="Chen Y."/>
            <person name="Huang G."/>
            <person name="Zhou Y."/>
            <person name="Zheng Z."/>
            <person name="Qiu Y."/>
        </authorList>
    </citation>
    <scope>NUCLEOTIDE SEQUENCE [LARGE SCALE GENOMIC DNA]</scope>
    <source>
        <tissue evidence="2">Roots</tissue>
    </source>
</reference>
<proteinExistence type="predicted"/>
<evidence type="ECO:0000313" key="2">
    <source>
        <dbReference type="EMBL" id="KAK4742159.1"/>
    </source>
</evidence>
<feature type="compositionally biased region" description="Basic and acidic residues" evidence="1">
    <location>
        <begin position="17"/>
        <end position="28"/>
    </location>
</feature>
<protein>
    <submittedName>
        <fullName evidence="2">Uncharacterized protein</fullName>
    </submittedName>
</protein>
<dbReference type="InterPro" id="IPR033371">
    <property type="entry name" value="ARGLU1"/>
</dbReference>
<comment type="caution">
    <text evidence="2">The sequence shown here is derived from an EMBL/GenBank/DDBJ whole genome shotgun (WGS) entry which is preliminary data.</text>
</comment>
<evidence type="ECO:0000256" key="1">
    <source>
        <dbReference type="SAM" id="MobiDB-lite"/>
    </source>
</evidence>
<dbReference type="Pfam" id="PF15346">
    <property type="entry name" value="ARGLU"/>
    <property type="match status" value="1"/>
</dbReference>
<sequence length="78" mass="8844">MTEEGNVKEASAGSRTETNRRRDCKKDCGSYRGRVEESLNNEEIKMEIKSRLEEGQRGILDEVATQLEKQKEAALLEA</sequence>
<accession>A0AAN7GI49</accession>
<keyword evidence="3" id="KW-1185">Reference proteome</keyword>
<dbReference type="EMBL" id="JAXIOK010000023">
    <property type="protein sequence ID" value="KAK4742159.1"/>
    <property type="molecule type" value="Genomic_DNA"/>
</dbReference>
<gene>
    <name evidence="2" type="ORF">SAY87_000160</name>
</gene>
<name>A0AAN7GI49_9MYRT</name>